<organism evidence="1 2">
    <name type="scientific">Porites lobata</name>
    <dbReference type="NCBI Taxonomy" id="104759"/>
    <lineage>
        <taxon>Eukaryota</taxon>
        <taxon>Metazoa</taxon>
        <taxon>Cnidaria</taxon>
        <taxon>Anthozoa</taxon>
        <taxon>Hexacorallia</taxon>
        <taxon>Scleractinia</taxon>
        <taxon>Fungiina</taxon>
        <taxon>Poritidae</taxon>
        <taxon>Porites</taxon>
    </lineage>
</organism>
<sequence>MIAKHHDSLFSDMTVKLWQPATTTTIDPECEENEELDSHVLTHPDSVSNSMRRSFPCSSVSIGAYANLYKDGVAKMVFVTWSNMVPSKLKRRLNYRRCIHNPKEREEFDVSRVYSSVTEAVFIQVGGGRVSLSRLSEVGGGRVSLSS</sequence>
<name>A0ABN8N0F6_9CNID</name>
<proteinExistence type="predicted"/>
<keyword evidence="2" id="KW-1185">Reference proteome</keyword>
<dbReference type="Proteomes" id="UP001159405">
    <property type="component" value="Unassembled WGS sequence"/>
</dbReference>
<gene>
    <name evidence="1" type="ORF">PLOB_00045697</name>
</gene>
<dbReference type="EMBL" id="CALNXK010000008">
    <property type="protein sequence ID" value="CAH3040459.1"/>
    <property type="molecule type" value="Genomic_DNA"/>
</dbReference>
<reference evidence="1 2" key="1">
    <citation type="submission" date="2022-05" db="EMBL/GenBank/DDBJ databases">
        <authorList>
            <consortium name="Genoscope - CEA"/>
            <person name="William W."/>
        </authorList>
    </citation>
    <scope>NUCLEOTIDE SEQUENCE [LARGE SCALE GENOMIC DNA]</scope>
</reference>
<protein>
    <submittedName>
        <fullName evidence="1">Uncharacterized protein</fullName>
    </submittedName>
</protein>
<accession>A0ABN8N0F6</accession>
<evidence type="ECO:0000313" key="1">
    <source>
        <dbReference type="EMBL" id="CAH3040459.1"/>
    </source>
</evidence>
<comment type="caution">
    <text evidence="1">The sequence shown here is derived from an EMBL/GenBank/DDBJ whole genome shotgun (WGS) entry which is preliminary data.</text>
</comment>
<evidence type="ECO:0000313" key="2">
    <source>
        <dbReference type="Proteomes" id="UP001159405"/>
    </source>
</evidence>